<comment type="caution">
    <text evidence="1">The sequence shown here is derived from an EMBL/GenBank/DDBJ whole genome shotgun (WGS) entry which is preliminary data.</text>
</comment>
<dbReference type="AlphaFoldDB" id="A0A0G1W269"/>
<dbReference type="EMBL" id="LCQD01000010">
    <property type="protein sequence ID" value="KKW12650.1"/>
    <property type="molecule type" value="Genomic_DNA"/>
</dbReference>
<accession>A0A0G1W269</accession>
<reference evidence="1 2" key="1">
    <citation type="journal article" date="2015" name="Nature">
        <title>rRNA introns, odd ribosomes, and small enigmatic genomes across a large radiation of phyla.</title>
        <authorList>
            <person name="Brown C.T."/>
            <person name="Hug L.A."/>
            <person name="Thomas B.C."/>
            <person name="Sharon I."/>
            <person name="Castelle C.J."/>
            <person name="Singh A."/>
            <person name="Wilkins M.J."/>
            <person name="Williams K.H."/>
            <person name="Banfield J.F."/>
        </authorList>
    </citation>
    <scope>NUCLEOTIDE SEQUENCE [LARGE SCALE GENOMIC DNA]</scope>
</reference>
<organism evidence="1 2">
    <name type="scientific">Candidatus Gottesmanbacteria bacterium GW2011_GWB1_49_7</name>
    <dbReference type="NCBI Taxonomy" id="1618448"/>
    <lineage>
        <taxon>Bacteria</taxon>
        <taxon>Candidatus Gottesmaniibacteriota</taxon>
    </lineage>
</organism>
<dbReference type="Proteomes" id="UP000034588">
    <property type="component" value="Unassembled WGS sequence"/>
</dbReference>
<gene>
    <name evidence="1" type="ORF">UY48_C0010G0002</name>
</gene>
<protein>
    <submittedName>
        <fullName evidence="1">Uncharacterized protein</fullName>
    </submittedName>
</protein>
<proteinExistence type="predicted"/>
<evidence type="ECO:0000313" key="2">
    <source>
        <dbReference type="Proteomes" id="UP000034588"/>
    </source>
</evidence>
<name>A0A0G1W269_9BACT</name>
<evidence type="ECO:0000313" key="1">
    <source>
        <dbReference type="EMBL" id="KKW12650.1"/>
    </source>
</evidence>
<sequence>MAEKEPYDYLALATADVDITLAINQKSNVIERSRENTVIHTGDDESEERIILSSTPVFFFSWDWTRLTESDAGTILDLYHTSAQGRGKSFKCVHLGHTYVVRFDIELGRSGPLALWYGIPGVRLKVLGRIADA</sequence>